<dbReference type="InterPro" id="IPR037257">
    <property type="entry name" value="T2SS_E_N_sf"/>
</dbReference>
<dbReference type="HOGENOM" id="CLU_013446_10_3_4"/>
<dbReference type="GO" id="GO:0008564">
    <property type="term" value="F:protein-exporting ATPase activity"/>
    <property type="evidence" value="ECO:0007669"/>
    <property type="project" value="UniProtKB-EC"/>
</dbReference>
<proteinExistence type="inferred from homology"/>
<keyword evidence="4 8" id="KW-0067">ATP-binding</keyword>
<accession>U5NBZ6</accession>
<dbReference type="OrthoDB" id="5790493at2"/>
<dbReference type="PANTHER" id="PTHR30258">
    <property type="entry name" value="TYPE II SECRETION SYSTEM PROTEIN GSPE-RELATED"/>
    <property type="match status" value="1"/>
</dbReference>
<dbReference type="Gene3D" id="3.30.450.90">
    <property type="match status" value="1"/>
</dbReference>
<evidence type="ECO:0000256" key="1">
    <source>
        <dbReference type="ARBA" id="ARBA00006611"/>
    </source>
</evidence>
<dbReference type="Gene3D" id="3.30.300.160">
    <property type="entry name" value="Type II secretion system, protein E, N-terminal domain"/>
    <property type="match status" value="1"/>
</dbReference>
<dbReference type="PATRIC" id="fig|946483.4.peg.1701"/>
<dbReference type="SUPFAM" id="SSF160246">
    <property type="entry name" value="EspE N-terminal domain-like"/>
    <property type="match status" value="1"/>
</dbReference>
<dbReference type="GO" id="GO:0015627">
    <property type="term" value="C:type II protein secretion system complex"/>
    <property type="evidence" value="ECO:0007669"/>
    <property type="project" value="UniProtKB-UniRule"/>
</dbReference>
<dbReference type="PROSITE" id="PS00662">
    <property type="entry name" value="T2SP_E"/>
    <property type="match status" value="1"/>
</dbReference>
<dbReference type="eggNOG" id="COG2804">
    <property type="taxonomic scope" value="Bacteria"/>
</dbReference>
<dbReference type="InterPro" id="IPR013369">
    <property type="entry name" value="T2SS_GspE"/>
</dbReference>
<evidence type="ECO:0000256" key="7">
    <source>
        <dbReference type="ARBA" id="ARBA00034006"/>
    </source>
</evidence>
<dbReference type="Gene3D" id="3.40.50.300">
    <property type="entry name" value="P-loop containing nucleotide triphosphate hydrolases"/>
    <property type="match status" value="1"/>
</dbReference>
<dbReference type="SUPFAM" id="SSF52540">
    <property type="entry name" value="P-loop containing nucleoside triphosphate hydrolases"/>
    <property type="match status" value="1"/>
</dbReference>
<dbReference type="Pfam" id="PF22341">
    <property type="entry name" value="GSPE_N1E"/>
    <property type="match status" value="1"/>
</dbReference>
<dbReference type="EMBL" id="CP004885">
    <property type="protein sequence ID" value="AGX87768.1"/>
    <property type="molecule type" value="Genomic_DNA"/>
</dbReference>
<dbReference type="GO" id="GO:0005524">
    <property type="term" value="F:ATP binding"/>
    <property type="evidence" value="ECO:0007669"/>
    <property type="project" value="UniProtKB-UniRule"/>
</dbReference>
<name>U5NBZ6_9BURK</name>
<reference evidence="10 11" key="1">
    <citation type="journal article" date="2013" name="Genome Biol.">
        <title>Genomic analysis reveals key aspects of prokaryotic symbiosis in the phototrophic consortium "Chlorochromatium aggregatum".</title>
        <authorList>
            <person name="Liu Z."/>
            <person name="Muller J."/>
            <person name="Li T."/>
            <person name="Alvey R.M."/>
            <person name="Vogl K."/>
            <person name="Frigaard N.U."/>
            <person name="Rockwell N.C."/>
            <person name="Boyd E.S."/>
            <person name="Tomsho L.P."/>
            <person name="Schuster S.C."/>
            <person name="Henke P."/>
            <person name="Rohde M."/>
            <person name="Overmann J."/>
            <person name="Bryant D.A."/>
        </authorList>
    </citation>
    <scope>NUCLEOTIDE SEQUENCE [LARGE SCALE GENOMIC DNA]</scope>
    <source>
        <strain evidence="10">CR</strain>
    </source>
</reference>
<sequence length="466" mass="51046">MRYPLPYAFARTHRLLLQEDAGVLDLFVANDASAPALGEVLRKYPRCRMHLQPVGTLVQRISTAYAQGESSAAAVVNEVESDADLSRMMQELPAIEDLLETADDAPIIRMLNALLTQAARDGASDIHIEPYERHSSVRFRVDGTLREVVQPHRALHAALISRLKIMAELDIAERRLPQDGRISLRIGSRAVDVRVSTLPSAHGERAVLRLLDKSEGRLDLEALGMQGEVLRRFEALIAQPHGIVLVTGPTGSGKTTTLYAALGRLDATRSNIMTVEDPIEYELAGVGQTQVNPKIELDFAKALRAILRQDPDVIMIGEIRDYETAQIAIQASLTGHLVLATLHTNDAASAVTRLTDMGVEPFLLSSSLLGVLAQRLVRKLCTHCSAQHRPVGCERCGHTGYSGRSGVFELLVTDEAIRALIHNRASEAEIRAAAQATGMVPMREDGERLVQQGVTSREELVRVTRE</sequence>
<keyword evidence="11" id="KW-1185">Reference proteome</keyword>
<evidence type="ECO:0000256" key="6">
    <source>
        <dbReference type="ARBA" id="ARBA00022967"/>
    </source>
</evidence>
<dbReference type="GO" id="GO:0015628">
    <property type="term" value="P:protein secretion by the type II secretion system"/>
    <property type="evidence" value="ECO:0007669"/>
    <property type="project" value="UniProtKB-UniRule"/>
</dbReference>
<dbReference type="InterPro" id="IPR003593">
    <property type="entry name" value="AAA+_ATPase"/>
</dbReference>
<evidence type="ECO:0000256" key="3">
    <source>
        <dbReference type="ARBA" id="ARBA00022741"/>
    </source>
</evidence>
<dbReference type="InterPro" id="IPR001482">
    <property type="entry name" value="T2SS/T4SS_dom"/>
</dbReference>
<dbReference type="CDD" id="cd01129">
    <property type="entry name" value="PulE-GspE-like"/>
    <property type="match status" value="1"/>
</dbReference>
<evidence type="ECO:0000313" key="10">
    <source>
        <dbReference type="EMBL" id="AGX87768.1"/>
    </source>
</evidence>
<keyword evidence="2 8" id="KW-0813">Transport</keyword>
<evidence type="ECO:0000256" key="8">
    <source>
        <dbReference type="RuleBase" id="RU366070"/>
    </source>
</evidence>
<dbReference type="Pfam" id="PF00437">
    <property type="entry name" value="T2SSE"/>
    <property type="match status" value="1"/>
</dbReference>
<organism evidence="10 11">
    <name type="scientific">Candidatus Symbiobacter mobilis CR</name>
    <dbReference type="NCBI Taxonomy" id="946483"/>
    <lineage>
        <taxon>Bacteria</taxon>
        <taxon>Pseudomonadati</taxon>
        <taxon>Pseudomonadota</taxon>
        <taxon>Betaproteobacteria</taxon>
        <taxon>Burkholderiales</taxon>
        <taxon>Comamonadaceae</taxon>
    </lineage>
</organism>
<evidence type="ECO:0000256" key="2">
    <source>
        <dbReference type="ARBA" id="ARBA00022448"/>
    </source>
</evidence>
<dbReference type="STRING" id="946483.Cenrod_1683"/>
<dbReference type="FunFam" id="3.40.50.300:FF:000398">
    <property type="entry name" value="Type IV pilus assembly ATPase PilB"/>
    <property type="match status" value="1"/>
</dbReference>
<keyword evidence="6" id="KW-1278">Translocase</keyword>
<comment type="similarity">
    <text evidence="1 8">Belongs to the GSP E family.</text>
</comment>
<dbReference type="NCBIfam" id="TIGR02533">
    <property type="entry name" value="type_II_gspE"/>
    <property type="match status" value="1"/>
</dbReference>
<dbReference type="RefSeq" id="WP_022773830.1">
    <property type="nucleotide sequence ID" value="NC_022576.1"/>
</dbReference>
<dbReference type="PANTHER" id="PTHR30258:SF2">
    <property type="entry name" value="COMG OPERON PROTEIN 1"/>
    <property type="match status" value="1"/>
</dbReference>
<protein>
    <recommendedName>
        <fullName evidence="8">Type II secretion system protein E</fullName>
        <shortName evidence="8">T2SS protein E</shortName>
    </recommendedName>
    <alternativeName>
        <fullName evidence="8">Type II traffic warden ATPase</fullName>
    </alternativeName>
</protein>
<evidence type="ECO:0000256" key="5">
    <source>
        <dbReference type="ARBA" id="ARBA00022927"/>
    </source>
</evidence>
<dbReference type="InterPro" id="IPR027417">
    <property type="entry name" value="P-loop_NTPase"/>
</dbReference>
<dbReference type="SMART" id="SM00382">
    <property type="entry name" value="AAA"/>
    <property type="match status" value="1"/>
</dbReference>
<dbReference type="AlphaFoldDB" id="U5NBZ6"/>
<dbReference type="FunFam" id="3.30.450.90:FF:000001">
    <property type="entry name" value="Type II secretion system ATPase GspE"/>
    <property type="match status" value="1"/>
</dbReference>
<feature type="domain" description="Bacterial type II secretion system protein E" evidence="9">
    <location>
        <begin position="307"/>
        <end position="321"/>
    </location>
</feature>
<gene>
    <name evidence="10" type="primary">gspE-1</name>
    <name evidence="10" type="ORF">Cenrod_1683</name>
</gene>
<keyword evidence="5 8" id="KW-0653">Protein transport</keyword>
<dbReference type="KEGG" id="cbx:Cenrod_1683"/>
<evidence type="ECO:0000313" key="11">
    <source>
        <dbReference type="Proteomes" id="UP000017184"/>
    </source>
</evidence>
<comment type="catalytic activity">
    <reaction evidence="7">
        <text>ATP + H2O + cellular proteinSide 1 = ADP + phosphate + cellular proteinSide 2.</text>
        <dbReference type="EC" id="7.4.2.8"/>
    </reaction>
</comment>
<comment type="subcellular location">
    <subcellularLocation>
        <location evidence="8">Cell inner membrane</location>
    </subcellularLocation>
</comment>
<dbReference type="GO" id="GO:0005886">
    <property type="term" value="C:plasma membrane"/>
    <property type="evidence" value="ECO:0007669"/>
    <property type="project" value="UniProtKB-SubCell"/>
</dbReference>
<evidence type="ECO:0000256" key="4">
    <source>
        <dbReference type="ARBA" id="ARBA00022840"/>
    </source>
</evidence>
<dbReference type="InterPro" id="IPR054757">
    <property type="entry name" value="GSPE_N1E"/>
</dbReference>
<comment type="function">
    <text evidence="8">ATPase component of the type II secretion system required for the energy-dependent secretion of extracellular factors such as proteases and toxins from the periplasm. Acts as a molecular motor to provide the energy that is required for assembly of the pseudopilus and the extrusion of substrates generated in the cytoplasm.</text>
</comment>
<dbReference type="GO" id="GO:0016887">
    <property type="term" value="F:ATP hydrolysis activity"/>
    <property type="evidence" value="ECO:0007669"/>
    <property type="project" value="TreeGrafter"/>
</dbReference>
<evidence type="ECO:0000259" key="9">
    <source>
        <dbReference type="PROSITE" id="PS00662"/>
    </source>
</evidence>
<dbReference type="Proteomes" id="UP000017184">
    <property type="component" value="Chromosome"/>
</dbReference>
<keyword evidence="3 8" id="KW-0547">Nucleotide-binding</keyword>